<name>A0ABD3XYX1_SINWO</name>
<dbReference type="Proteomes" id="UP001634394">
    <property type="component" value="Unassembled WGS sequence"/>
</dbReference>
<reference evidence="1 2" key="1">
    <citation type="submission" date="2024-11" db="EMBL/GenBank/DDBJ databases">
        <title>Chromosome-level genome assembly of the freshwater bivalve Anodonta woodiana.</title>
        <authorList>
            <person name="Chen X."/>
        </authorList>
    </citation>
    <scope>NUCLEOTIDE SEQUENCE [LARGE SCALE GENOMIC DNA]</scope>
    <source>
        <strain evidence="1">MN2024</strain>
        <tissue evidence="1">Gills</tissue>
    </source>
</reference>
<comment type="caution">
    <text evidence="1">The sequence shown here is derived from an EMBL/GenBank/DDBJ whole genome shotgun (WGS) entry which is preliminary data.</text>
</comment>
<accession>A0ABD3XYX1</accession>
<proteinExistence type="predicted"/>
<evidence type="ECO:0000313" key="1">
    <source>
        <dbReference type="EMBL" id="KAL3890198.1"/>
    </source>
</evidence>
<protein>
    <submittedName>
        <fullName evidence="1">Uncharacterized protein</fullName>
    </submittedName>
</protein>
<dbReference type="AlphaFoldDB" id="A0ABD3XYX1"/>
<gene>
    <name evidence="1" type="ORF">ACJMK2_002490</name>
</gene>
<dbReference type="EMBL" id="JBJQND010000001">
    <property type="protein sequence ID" value="KAL3890198.1"/>
    <property type="molecule type" value="Genomic_DNA"/>
</dbReference>
<sequence length="230" mass="26094">MTEKKIIQISAGAVIQHVQIDTILEWLGFEEENADSDIITSGDFNTPDKETAYMKQSIVEKEQISSTLYTFDSENTNGEAKVEVEREEYQGNTCLDRTVIQTAHRNLIKPIENILVRSIRQKHVSAKADSFQGSLDHFTTLLGLVDPGCSINNLAEPGVVKVQVFYDGNTEYRKDKSYDHVIMDVYEGLSEDHITMHNKSLNVNALSWRAEISTFTRKTVSIVFFLRLTK</sequence>
<keyword evidence="2" id="KW-1185">Reference proteome</keyword>
<evidence type="ECO:0000313" key="2">
    <source>
        <dbReference type="Proteomes" id="UP001634394"/>
    </source>
</evidence>
<organism evidence="1 2">
    <name type="scientific">Sinanodonta woodiana</name>
    <name type="common">Chinese pond mussel</name>
    <name type="synonym">Anodonta woodiana</name>
    <dbReference type="NCBI Taxonomy" id="1069815"/>
    <lineage>
        <taxon>Eukaryota</taxon>
        <taxon>Metazoa</taxon>
        <taxon>Spiralia</taxon>
        <taxon>Lophotrochozoa</taxon>
        <taxon>Mollusca</taxon>
        <taxon>Bivalvia</taxon>
        <taxon>Autobranchia</taxon>
        <taxon>Heteroconchia</taxon>
        <taxon>Palaeoheterodonta</taxon>
        <taxon>Unionida</taxon>
        <taxon>Unionoidea</taxon>
        <taxon>Unionidae</taxon>
        <taxon>Unioninae</taxon>
        <taxon>Sinanodonta</taxon>
    </lineage>
</organism>